<feature type="region of interest" description="Disordered" evidence="2">
    <location>
        <begin position="502"/>
        <end position="533"/>
    </location>
</feature>
<dbReference type="InParanoid" id="A0A6P7XF47"/>
<dbReference type="Proteomes" id="UP000515156">
    <property type="component" value="Chromosome 2"/>
</dbReference>
<keyword evidence="3" id="KW-1185">Reference proteome</keyword>
<dbReference type="RefSeq" id="XP_030049275.1">
    <property type="nucleotide sequence ID" value="XM_030193415.1"/>
</dbReference>
<dbReference type="GeneID" id="115463166"/>
<name>A0A6P7XF47_9AMPH</name>
<gene>
    <name evidence="4" type="primary">LOC115463166</name>
</gene>
<evidence type="ECO:0000313" key="4">
    <source>
        <dbReference type="RefSeq" id="XP_030049275.1"/>
    </source>
</evidence>
<feature type="coiled-coil region" evidence="1">
    <location>
        <begin position="59"/>
        <end position="90"/>
    </location>
</feature>
<sequence>MTSREYPQVAQLPKVTRQLSKYLSSSSCHNNPLHKGGKLSNELQAHYMNRKSTGNDQVLEKLQDENAKLKYELEDLRSQYEQLLEEGKNEYFEEKRVNLLKAQVMQLERQVVLLTEGLSSRASLMLDLENSLKSVSEKFSRSLLGLSEHSAEVPITRTDLVQIIETCQALRIRLQRNYQATGLEKIALHWLIPRRNLTKQPVSLIDLCYGKTENLNLHYVAALEEKLSKLFRHLHSMRQTLSFILAPDQRSVEQAHAILPTAVYARLINHVTTCNQSLEECCRDLLTLTLIMPSAPWAKLEHTVSQEFTVENMLATLPAFPKGAPQQRARRAAEAFVKAINYSRLMAMQQVHALQAELNFHRDLYNLQVTYTESLFKGIKQAYHAFQENVGTVLCSPLEDVLSSYTELKTEASEAALRDFLTVFKSNFEQIQDAVETLTPSKNPQHEGDEALSKFGKDFFLSLERSLKECGEQRDKAAGEVETLRTELNQALEDLQDLRKRKERSFMSRRHSTKSERESTEGEAAGALDQNKDISKEKSGSVITSQAVFHQLSNPIFTSQDVEAPLSLSSQKQQQSSERIAGHRSKSLQRRHCRKLWVQLLMKHQRNKSLLSGVPTSSSATTAKCLFIFIIKYKILQIKICL</sequence>
<accession>A0A6P7XF47</accession>
<proteinExistence type="predicted"/>
<organism evidence="3 4">
    <name type="scientific">Microcaecilia unicolor</name>
    <dbReference type="NCBI Taxonomy" id="1415580"/>
    <lineage>
        <taxon>Eukaryota</taxon>
        <taxon>Metazoa</taxon>
        <taxon>Chordata</taxon>
        <taxon>Craniata</taxon>
        <taxon>Vertebrata</taxon>
        <taxon>Euteleostomi</taxon>
        <taxon>Amphibia</taxon>
        <taxon>Gymnophiona</taxon>
        <taxon>Siphonopidae</taxon>
        <taxon>Microcaecilia</taxon>
    </lineage>
</organism>
<keyword evidence="1" id="KW-0175">Coiled coil</keyword>
<dbReference type="AlphaFoldDB" id="A0A6P7XF47"/>
<feature type="compositionally biased region" description="Low complexity" evidence="2">
    <location>
        <begin position="567"/>
        <end position="577"/>
    </location>
</feature>
<dbReference type="KEGG" id="muo:115463166"/>
<dbReference type="OrthoDB" id="10256523at2759"/>
<evidence type="ECO:0000313" key="3">
    <source>
        <dbReference type="Proteomes" id="UP000515156"/>
    </source>
</evidence>
<feature type="region of interest" description="Disordered" evidence="2">
    <location>
        <begin position="567"/>
        <end position="587"/>
    </location>
</feature>
<evidence type="ECO:0000256" key="2">
    <source>
        <dbReference type="SAM" id="MobiDB-lite"/>
    </source>
</evidence>
<reference evidence="4" key="1">
    <citation type="submission" date="2025-08" db="UniProtKB">
        <authorList>
            <consortium name="RefSeq"/>
        </authorList>
    </citation>
    <scope>IDENTIFICATION</scope>
</reference>
<protein>
    <submittedName>
        <fullName evidence="4">Uncharacterized protein LOC115463166 isoform X1</fullName>
    </submittedName>
</protein>
<evidence type="ECO:0000256" key="1">
    <source>
        <dbReference type="SAM" id="Coils"/>
    </source>
</evidence>